<protein>
    <submittedName>
        <fullName evidence="2">Uncharacterized protein</fullName>
    </submittedName>
</protein>
<sequence>MKKKFKNRHIWQQMCLFCYIVLPNALLPATMSSLWEIMLSIRVLTVILPVVKVLR</sequence>
<feature type="transmembrane region" description="Helical" evidence="1">
    <location>
        <begin position="12"/>
        <end position="31"/>
    </location>
</feature>
<dbReference type="AlphaFoldDB" id="C0BV83"/>
<name>C0BV83_BIFPS</name>
<reference evidence="2 3" key="2">
    <citation type="submission" date="2009-02" db="EMBL/GenBank/DDBJ databases">
        <authorList>
            <person name="Fulton L."/>
            <person name="Clifton S."/>
            <person name="Fulton B."/>
            <person name="Xu J."/>
            <person name="Minx P."/>
            <person name="Pepin K.H."/>
            <person name="Johnson M."/>
            <person name="Bhonagiri V."/>
            <person name="Nash W.E."/>
            <person name="Mardis E.R."/>
            <person name="Wilson R.K."/>
        </authorList>
    </citation>
    <scope>NUCLEOTIDE SEQUENCE [LARGE SCALE GENOMIC DNA]</scope>
    <source>
        <strain evidence="2 3">DSM 20438</strain>
    </source>
</reference>
<proteinExistence type="predicted"/>
<reference evidence="2 3" key="1">
    <citation type="submission" date="2009-02" db="EMBL/GenBank/DDBJ databases">
        <title>Draft genome sequence of Bifidobacterium pseudocatenulatum (DSM 20438).</title>
        <authorList>
            <person name="Sudarsanam P."/>
            <person name="Ley R."/>
            <person name="Guruge J."/>
            <person name="Turnbaugh P.J."/>
            <person name="Mahowald M."/>
            <person name="Liep D."/>
            <person name="Gordon J."/>
        </authorList>
    </citation>
    <scope>NUCLEOTIDE SEQUENCE [LARGE SCALE GENOMIC DNA]</scope>
    <source>
        <strain evidence="2 3">DSM 20438</strain>
    </source>
</reference>
<keyword evidence="1" id="KW-0812">Transmembrane</keyword>
<dbReference type="EMBL" id="ABXX02000006">
    <property type="protein sequence ID" value="EEG70057.1"/>
    <property type="molecule type" value="Genomic_DNA"/>
</dbReference>
<evidence type="ECO:0000256" key="1">
    <source>
        <dbReference type="SAM" id="Phobius"/>
    </source>
</evidence>
<evidence type="ECO:0000313" key="2">
    <source>
        <dbReference type="EMBL" id="EEG70057.1"/>
    </source>
</evidence>
<accession>C0BV83</accession>
<organism evidence="2 3">
    <name type="scientific">Bifidobacterium pseudocatenulatum DSM 20438 = JCM 1200 = LMG 10505</name>
    <dbReference type="NCBI Taxonomy" id="547043"/>
    <lineage>
        <taxon>Bacteria</taxon>
        <taxon>Bacillati</taxon>
        <taxon>Actinomycetota</taxon>
        <taxon>Actinomycetes</taxon>
        <taxon>Bifidobacteriales</taxon>
        <taxon>Bifidobacteriaceae</taxon>
        <taxon>Bifidobacterium</taxon>
    </lineage>
</organism>
<evidence type="ECO:0000313" key="3">
    <source>
        <dbReference type="Proteomes" id="UP000003875"/>
    </source>
</evidence>
<gene>
    <name evidence="2" type="ORF">BIFPSEUDO_04327</name>
</gene>
<comment type="caution">
    <text evidence="2">The sequence shown here is derived from an EMBL/GenBank/DDBJ whole genome shotgun (WGS) entry which is preliminary data.</text>
</comment>
<dbReference type="Proteomes" id="UP000003875">
    <property type="component" value="Unassembled WGS sequence"/>
</dbReference>
<keyword evidence="1" id="KW-1133">Transmembrane helix</keyword>
<keyword evidence="1" id="KW-0472">Membrane</keyword>